<comment type="caution">
    <text evidence="2">The sequence shown here is derived from an EMBL/GenBank/DDBJ whole genome shotgun (WGS) entry which is preliminary data.</text>
</comment>
<sequence>MDAHIEIEDIDDEKVDENVLTAIGDSNIEEEEEEEEGGGGEEEEEEEEANSKVSFAKAAGDLQTQKLT</sequence>
<reference evidence="2 3" key="1">
    <citation type="submission" date="2020-09" db="EMBL/GenBank/DDBJ databases">
        <title>De no assembly of potato wild relative species, Solanum commersonii.</title>
        <authorList>
            <person name="Cho K."/>
        </authorList>
    </citation>
    <scope>NUCLEOTIDE SEQUENCE [LARGE SCALE GENOMIC DNA]</scope>
    <source>
        <strain evidence="2">LZ3.2</strain>
        <tissue evidence="2">Leaf</tissue>
    </source>
</reference>
<evidence type="ECO:0000256" key="1">
    <source>
        <dbReference type="SAM" id="MobiDB-lite"/>
    </source>
</evidence>
<proteinExistence type="predicted"/>
<feature type="compositionally biased region" description="Acidic residues" evidence="1">
    <location>
        <begin position="27"/>
        <end position="48"/>
    </location>
</feature>
<dbReference type="EMBL" id="JACXVP010000005">
    <property type="protein sequence ID" value="KAG5605914.1"/>
    <property type="molecule type" value="Genomic_DNA"/>
</dbReference>
<evidence type="ECO:0000313" key="2">
    <source>
        <dbReference type="EMBL" id="KAG5605914.1"/>
    </source>
</evidence>
<name>A0A9J5YZR7_SOLCO</name>
<gene>
    <name evidence="2" type="ORF">H5410_027406</name>
</gene>
<accession>A0A9J5YZR7</accession>
<protein>
    <submittedName>
        <fullName evidence="2">Uncharacterized protein</fullName>
    </submittedName>
</protein>
<feature type="region of interest" description="Disordered" evidence="1">
    <location>
        <begin position="22"/>
        <end position="68"/>
    </location>
</feature>
<dbReference type="Proteomes" id="UP000824120">
    <property type="component" value="Chromosome 5"/>
</dbReference>
<dbReference type="AlphaFoldDB" id="A0A9J5YZR7"/>
<evidence type="ECO:0000313" key="3">
    <source>
        <dbReference type="Proteomes" id="UP000824120"/>
    </source>
</evidence>
<organism evidence="2 3">
    <name type="scientific">Solanum commersonii</name>
    <name type="common">Commerson's wild potato</name>
    <name type="synonym">Commerson's nightshade</name>
    <dbReference type="NCBI Taxonomy" id="4109"/>
    <lineage>
        <taxon>Eukaryota</taxon>
        <taxon>Viridiplantae</taxon>
        <taxon>Streptophyta</taxon>
        <taxon>Embryophyta</taxon>
        <taxon>Tracheophyta</taxon>
        <taxon>Spermatophyta</taxon>
        <taxon>Magnoliopsida</taxon>
        <taxon>eudicotyledons</taxon>
        <taxon>Gunneridae</taxon>
        <taxon>Pentapetalae</taxon>
        <taxon>asterids</taxon>
        <taxon>lamiids</taxon>
        <taxon>Solanales</taxon>
        <taxon>Solanaceae</taxon>
        <taxon>Solanoideae</taxon>
        <taxon>Solaneae</taxon>
        <taxon>Solanum</taxon>
    </lineage>
</organism>
<keyword evidence="3" id="KW-1185">Reference proteome</keyword>